<dbReference type="InterPro" id="IPR000182">
    <property type="entry name" value="GNAT_dom"/>
</dbReference>
<proteinExistence type="predicted"/>
<dbReference type="EMBL" id="CP025066">
    <property type="protein sequence ID" value="AUX10327.1"/>
    <property type="molecule type" value="Genomic_DNA"/>
</dbReference>
<evidence type="ECO:0000256" key="2">
    <source>
        <dbReference type="ARBA" id="ARBA00023315"/>
    </source>
</evidence>
<dbReference type="Pfam" id="PF13508">
    <property type="entry name" value="Acetyltransf_7"/>
    <property type="match status" value="1"/>
</dbReference>
<dbReference type="SUPFAM" id="SSF55729">
    <property type="entry name" value="Acyl-CoA N-acyltransferases (Nat)"/>
    <property type="match status" value="1"/>
</dbReference>
<dbReference type="PANTHER" id="PTHR43626">
    <property type="entry name" value="ACYL-COA N-ACYLTRANSFERASE"/>
    <property type="match status" value="1"/>
</dbReference>
<protein>
    <submittedName>
        <fullName evidence="4">GNAT family acetyltransferase</fullName>
    </submittedName>
</protein>
<accession>A0A343TMK5</accession>
<evidence type="ECO:0000259" key="3">
    <source>
        <dbReference type="PROSITE" id="PS51186"/>
    </source>
</evidence>
<evidence type="ECO:0000256" key="1">
    <source>
        <dbReference type="ARBA" id="ARBA00022679"/>
    </source>
</evidence>
<dbReference type="PROSITE" id="PS51186">
    <property type="entry name" value="GNAT"/>
    <property type="match status" value="1"/>
</dbReference>
<evidence type="ECO:0000313" key="5">
    <source>
        <dbReference type="Proteomes" id="UP000263012"/>
    </source>
</evidence>
<feature type="domain" description="N-acetyltransferase" evidence="3">
    <location>
        <begin position="22"/>
        <end position="160"/>
    </location>
</feature>
<evidence type="ECO:0000313" key="4">
    <source>
        <dbReference type="EMBL" id="AUX10327.1"/>
    </source>
</evidence>
<dbReference type="GeneID" id="37879066"/>
<sequence length="160" mass="17019">MVADRTDEYAFETGTPSPERFTELRRRSGMTPRTVESARRGLPGTLYGVVVTVGEAPESAAGADDAHGVRKDDDTGTVVAMGRIVGDGGAVYQISDVAVDPDHQGNGLGTAIMDRLMAYIEETAPDGAYVNLIADVDGFYEQWGFEPVAPGSKGMGRYVE</sequence>
<dbReference type="InterPro" id="IPR045039">
    <property type="entry name" value="NSI-like"/>
</dbReference>
<organism evidence="4 5">
    <name type="scientific">Halalkaliarchaeum desulfuricum</name>
    <dbReference type="NCBI Taxonomy" id="2055893"/>
    <lineage>
        <taxon>Archaea</taxon>
        <taxon>Methanobacteriati</taxon>
        <taxon>Methanobacteriota</taxon>
        <taxon>Stenosarchaea group</taxon>
        <taxon>Halobacteria</taxon>
        <taxon>Halobacteriales</taxon>
        <taxon>Haloferacaceae</taxon>
        <taxon>Halalkaliarchaeum</taxon>
    </lineage>
</organism>
<reference evidence="5" key="1">
    <citation type="submission" date="2017-11" db="EMBL/GenBank/DDBJ databases">
        <title>Phenotypic and genomic properties of facultatively anaerobic sulfur-reducing natronoarchaea from hypersaline soda lakes.</title>
        <authorList>
            <person name="Sorokin D.Y."/>
            <person name="Kublanov I.V."/>
            <person name="Roman P."/>
            <person name="Sinninghe Damste J.S."/>
            <person name="Golyshin P.N."/>
            <person name="Rojo D."/>
            <person name="Ciordia S."/>
            <person name="Mena M.D.C."/>
            <person name="Ferrer M."/>
            <person name="Messina E."/>
            <person name="Smedile F."/>
            <person name="La Spada G."/>
            <person name="La Cono V."/>
            <person name="Yakimov M.M."/>
        </authorList>
    </citation>
    <scope>NUCLEOTIDE SEQUENCE [LARGE SCALE GENOMIC DNA]</scope>
    <source>
        <strain evidence="5">AArc-Sl</strain>
    </source>
</reference>
<keyword evidence="2" id="KW-0012">Acyltransferase</keyword>
<dbReference type="RefSeq" id="WP_119820396.1">
    <property type="nucleotide sequence ID" value="NZ_CP025066.1"/>
</dbReference>
<dbReference type="CDD" id="cd04301">
    <property type="entry name" value="NAT_SF"/>
    <property type="match status" value="1"/>
</dbReference>
<dbReference type="GO" id="GO:0008080">
    <property type="term" value="F:N-acetyltransferase activity"/>
    <property type="evidence" value="ECO:0007669"/>
    <property type="project" value="InterPro"/>
</dbReference>
<dbReference type="Gene3D" id="3.40.630.30">
    <property type="match status" value="1"/>
</dbReference>
<dbReference type="InterPro" id="IPR016181">
    <property type="entry name" value="Acyl_CoA_acyltransferase"/>
</dbReference>
<dbReference type="Proteomes" id="UP000263012">
    <property type="component" value="Chromosome"/>
</dbReference>
<dbReference type="AlphaFoldDB" id="A0A343TMK5"/>
<dbReference type="OrthoDB" id="87545at2157"/>
<keyword evidence="5" id="KW-1185">Reference proteome</keyword>
<keyword evidence="1 4" id="KW-0808">Transferase</keyword>
<name>A0A343TMK5_9EURY</name>
<dbReference type="KEGG" id="hdf:AArcSl_2709"/>
<dbReference type="PANTHER" id="PTHR43626:SF4">
    <property type="entry name" value="GCN5-RELATED N-ACETYLTRANSFERASE 2, CHLOROPLASTIC"/>
    <property type="match status" value="1"/>
</dbReference>
<gene>
    <name evidence="4" type="ORF">AArcSl_2709</name>
</gene>
<dbReference type="GO" id="GO:0005737">
    <property type="term" value="C:cytoplasm"/>
    <property type="evidence" value="ECO:0007669"/>
    <property type="project" value="TreeGrafter"/>
</dbReference>